<evidence type="ECO:0000256" key="3">
    <source>
        <dbReference type="ARBA" id="ARBA00023172"/>
    </source>
</evidence>
<dbReference type="GO" id="GO:0015074">
    <property type="term" value="P:DNA integration"/>
    <property type="evidence" value="ECO:0007669"/>
    <property type="project" value="UniProtKB-KW"/>
</dbReference>
<evidence type="ECO:0000313" key="6">
    <source>
        <dbReference type="EMBL" id="VAW60941.1"/>
    </source>
</evidence>
<dbReference type="Gene3D" id="1.10.150.130">
    <property type="match status" value="1"/>
</dbReference>
<dbReference type="PANTHER" id="PTHR30349">
    <property type="entry name" value="PHAGE INTEGRASE-RELATED"/>
    <property type="match status" value="1"/>
</dbReference>
<keyword evidence="3" id="KW-0233">DNA recombination</keyword>
<gene>
    <name evidence="6" type="ORF">MNBD_GAMMA08-2242</name>
</gene>
<evidence type="ECO:0000256" key="1">
    <source>
        <dbReference type="ARBA" id="ARBA00022908"/>
    </source>
</evidence>
<dbReference type="Pfam" id="PF13495">
    <property type="entry name" value="Phage_int_SAM_4"/>
    <property type="match status" value="1"/>
</dbReference>
<dbReference type="InterPro" id="IPR050090">
    <property type="entry name" value="Tyrosine_recombinase_XerCD"/>
</dbReference>
<sequence>MHGKDKLTARIQDNGITPYMHKFLEWNKVLNISADTIERYKGALTRFIHWCHERDLQQPQEITKPILERYQRHLYYYRKENGQPLTFGSQVALLAPVKSFFKWLTKENYLLYNPATEVELPRYARNLPRTILHIEDIELILAQTNPETDEGIRDRAIIETLYSTGIRRGELTNLDIYDIDARGQTLMVREGKNKKDRLLPIGQRALHWLEKYRLEIRPDYVTGQDNGVLFLTDQGEAFKRGTLSNRIKRYIKKAGLEIKGSCHLFRHAMATHMLENGADIRYIQAMLGHAGLSTTQIYTQVSIEKLKQIHAATHPAREEMRTGLLNTLAAEAEDELIH</sequence>
<keyword evidence="2" id="KW-0238">DNA-binding</keyword>
<dbReference type="GO" id="GO:0006310">
    <property type="term" value="P:DNA recombination"/>
    <property type="evidence" value="ECO:0007669"/>
    <property type="project" value="UniProtKB-KW"/>
</dbReference>
<dbReference type="Pfam" id="PF00589">
    <property type="entry name" value="Phage_integrase"/>
    <property type="match status" value="1"/>
</dbReference>
<feature type="domain" description="Tyr recombinase" evidence="4">
    <location>
        <begin position="126"/>
        <end position="311"/>
    </location>
</feature>
<dbReference type="InterPro" id="IPR002104">
    <property type="entry name" value="Integrase_catalytic"/>
</dbReference>
<dbReference type="PROSITE" id="PS51900">
    <property type="entry name" value="CB"/>
    <property type="match status" value="1"/>
</dbReference>
<dbReference type="SUPFAM" id="SSF56349">
    <property type="entry name" value="DNA breaking-rejoining enzymes"/>
    <property type="match status" value="1"/>
</dbReference>
<reference evidence="6" key="1">
    <citation type="submission" date="2018-06" db="EMBL/GenBank/DDBJ databases">
        <authorList>
            <person name="Zhirakovskaya E."/>
        </authorList>
    </citation>
    <scope>NUCLEOTIDE SEQUENCE</scope>
</reference>
<dbReference type="GO" id="GO:0003677">
    <property type="term" value="F:DNA binding"/>
    <property type="evidence" value="ECO:0007669"/>
    <property type="project" value="UniProtKB-KW"/>
</dbReference>
<organism evidence="6">
    <name type="scientific">hydrothermal vent metagenome</name>
    <dbReference type="NCBI Taxonomy" id="652676"/>
    <lineage>
        <taxon>unclassified sequences</taxon>
        <taxon>metagenomes</taxon>
        <taxon>ecological metagenomes</taxon>
    </lineage>
</organism>
<name>A0A3B0WZH2_9ZZZZ</name>
<dbReference type="Gene3D" id="1.10.443.10">
    <property type="entry name" value="Intergrase catalytic core"/>
    <property type="match status" value="1"/>
</dbReference>
<dbReference type="PROSITE" id="PS51898">
    <property type="entry name" value="TYR_RECOMBINASE"/>
    <property type="match status" value="1"/>
</dbReference>
<dbReference type="InterPro" id="IPR013762">
    <property type="entry name" value="Integrase-like_cat_sf"/>
</dbReference>
<evidence type="ECO:0000256" key="2">
    <source>
        <dbReference type="ARBA" id="ARBA00023125"/>
    </source>
</evidence>
<keyword evidence="1" id="KW-0229">DNA integration</keyword>
<feature type="domain" description="Core-binding (CB)" evidence="5">
    <location>
        <begin position="14"/>
        <end position="105"/>
    </location>
</feature>
<dbReference type="AlphaFoldDB" id="A0A3B0WZH2"/>
<dbReference type="InterPro" id="IPR011010">
    <property type="entry name" value="DNA_brk_join_enz"/>
</dbReference>
<proteinExistence type="predicted"/>
<accession>A0A3B0WZH2</accession>
<dbReference type="InterPro" id="IPR004107">
    <property type="entry name" value="Integrase_SAM-like_N"/>
</dbReference>
<dbReference type="EMBL" id="UOFH01000167">
    <property type="protein sequence ID" value="VAW60941.1"/>
    <property type="molecule type" value="Genomic_DNA"/>
</dbReference>
<dbReference type="InterPro" id="IPR044068">
    <property type="entry name" value="CB"/>
</dbReference>
<dbReference type="InterPro" id="IPR010998">
    <property type="entry name" value="Integrase_recombinase_N"/>
</dbReference>
<dbReference type="NCBIfam" id="NF002331">
    <property type="entry name" value="PRK01287.1"/>
    <property type="match status" value="1"/>
</dbReference>
<dbReference type="PANTHER" id="PTHR30349:SF41">
    <property type="entry name" value="INTEGRASE_RECOMBINASE PROTEIN MJ0367-RELATED"/>
    <property type="match status" value="1"/>
</dbReference>
<protein>
    <submittedName>
        <fullName evidence="6">Site-specific tyrosine recombinase RSp0090</fullName>
    </submittedName>
</protein>
<evidence type="ECO:0000259" key="5">
    <source>
        <dbReference type="PROSITE" id="PS51900"/>
    </source>
</evidence>
<dbReference type="CDD" id="cd00798">
    <property type="entry name" value="INT_XerDC_C"/>
    <property type="match status" value="1"/>
</dbReference>
<evidence type="ECO:0000259" key="4">
    <source>
        <dbReference type="PROSITE" id="PS51898"/>
    </source>
</evidence>